<dbReference type="InterPro" id="IPR050953">
    <property type="entry name" value="N4_N6_ade-DNA_methylase"/>
</dbReference>
<organism evidence="8 9">
    <name type="scientific">Salinactinospora qingdaonensis</name>
    <dbReference type="NCBI Taxonomy" id="702744"/>
    <lineage>
        <taxon>Bacteria</taxon>
        <taxon>Bacillati</taxon>
        <taxon>Actinomycetota</taxon>
        <taxon>Actinomycetes</taxon>
        <taxon>Streptosporangiales</taxon>
        <taxon>Nocardiopsidaceae</taxon>
        <taxon>Salinactinospora</taxon>
    </lineage>
</organism>
<protein>
    <recommendedName>
        <fullName evidence="1">site-specific DNA-methyltransferase (adenine-specific)</fullName>
        <ecNumber evidence="1">2.1.1.72</ecNumber>
    </recommendedName>
</protein>
<dbReference type="RefSeq" id="WP_344968071.1">
    <property type="nucleotide sequence ID" value="NZ_BAABDD010000004.1"/>
</dbReference>
<feature type="region of interest" description="Disordered" evidence="6">
    <location>
        <begin position="1070"/>
        <end position="1099"/>
    </location>
</feature>
<keyword evidence="2" id="KW-0489">Methyltransferase</keyword>
<evidence type="ECO:0000313" key="9">
    <source>
        <dbReference type="Proteomes" id="UP001500908"/>
    </source>
</evidence>
<evidence type="ECO:0000256" key="4">
    <source>
        <dbReference type="ARBA" id="ARBA00047942"/>
    </source>
</evidence>
<dbReference type="InterPro" id="IPR054277">
    <property type="entry name" value="DUF7008"/>
</dbReference>
<dbReference type="Gene3D" id="3.40.50.150">
    <property type="entry name" value="Vaccinia Virus protein VP39"/>
    <property type="match status" value="1"/>
</dbReference>
<keyword evidence="3" id="KW-0808">Transferase</keyword>
<gene>
    <name evidence="8" type="primary">pglX_1</name>
    <name evidence="8" type="ORF">GCM10022402_11470</name>
</gene>
<dbReference type="EC" id="2.1.1.72" evidence="1"/>
<evidence type="ECO:0000313" key="8">
    <source>
        <dbReference type="EMBL" id="GAA3732624.1"/>
    </source>
</evidence>
<evidence type="ECO:0000256" key="2">
    <source>
        <dbReference type="ARBA" id="ARBA00022603"/>
    </source>
</evidence>
<dbReference type="NCBIfam" id="NF033451">
    <property type="entry name" value="BREX_2_MTaseX"/>
    <property type="match status" value="1"/>
</dbReference>
<dbReference type="Pfam" id="PF22654">
    <property type="entry name" value="DUF7008"/>
    <property type="match status" value="1"/>
</dbReference>
<proteinExistence type="predicted"/>
<sequence length="1229" mass="137796">MAGGKAERDGLLQELREQVELLEKDIRARNDRVSEYQAVFETEYRKLVKAARIDGPYEAWRRHRITQVAAGWVLATLFVRFCEDNGLIEQPWLAGPAERLAVAESRHAAFLGESPDRGDRDWLIAAFDHLAACHPAMATLLNREHNPLWQLPPSDKAASELLGFWRRRDSSGEPVHSFVDADLDTGFLAHIYQDLSDPARRAYALSHTHEAAEELVLDLTLEPAIEEFGLEPELEVRDADAAVIWRHVGLRTIDPACGSGGFLLGLFRRILRKHRQAAESDTAAGCSVDDWALIRTALNSVHGCDTNPFAVAIARFRLLVAVLDEAGLRRLDEAPEFALNVAVGDALLHGRGVLGNTNTPPVATNKKRFFHTTEDVWAYSETVDLLGVNSYHVTVASPPAGGIVDERDREKHRSAYDVCPDDHSPVPLFSQRLFELATRDDGGFSGQLAANHFMKREYGKKLVEDFLSRRVKLTHVLDTSGAYTTGDDKPTVILAGRNTVYGWDAPVRVALGIQREPGNPDSTASAAEGAVLRAIAEQIDNPETESEWVSVHDFDRGFFAGHPLSLPEGGGTAPERDMAKAAARLLSDLTEDIGGYATLRESGAYVVGRAEAGRKGLFPEHVRPIVDTVFIGDWVLPDDTYAVFPYTDHGRTAAVTPAAERFLWPNRTPLESRHELSPAREAPDRAWFEYAKLSLDKHDCPFLIPFSFTATHNHFFLDRGERIFGHSTPVIQLKAGTSEDEHLSLVGLLNSSAACFWLKQTSRDRGKQLGGRDFARENWERPYEFTADTLDDFPLPPALPLEPGTYLDLFAQELAAHEPAAVAASAAPTRERLDAAHASHTSARQWMIALQEELDWQVYGLYGLFDEDETAALVSPDVDEVPEVDLGERAFEIVLARQVAAGEKETSWFERHGSTPVTEIPERWPDWYREIVRARVETIERHRAIGRIERPEYKRRWSTEEWEAKQHRAVRGWLLDRCEEPSLWFHSRDGRDAAPRAMTVAELADALTRAADAADVIAVAELYAADHLGRPHSGLADVLHEITADQHVPSPAALRYTETGMDTRARWEEVWEQQREQDRTGRRTRLPAPPRYGPDDFRDPSYWRNRGTLDVPRERFISYPDAGPAAEPVLGWAGWNHRQRAEALMNLTTDRAGTDGRPLERVAPLLAGARELLPWLEQWHGEHDEEWDAQPAAAVREWLARQYERHQLTEESVREWRPAPAARRGTAVS</sequence>
<keyword evidence="9" id="KW-1185">Reference proteome</keyword>
<dbReference type="Proteomes" id="UP001500908">
    <property type="component" value="Unassembled WGS sequence"/>
</dbReference>
<keyword evidence="5" id="KW-0175">Coiled coil</keyword>
<evidence type="ECO:0000256" key="1">
    <source>
        <dbReference type="ARBA" id="ARBA00011900"/>
    </source>
</evidence>
<name>A0ABP7F6M5_9ACTN</name>
<dbReference type="InterPro" id="IPR029063">
    <property type="entry name" value="SAM-dependent_MTases_sf"/>
</dbReference>
<evidence type="ECO:0000256" key="6">
    <source>
        <dbReference type="SAM" id="MobiDB-lite"/>
    </source>
</evidence>
<reference evidence="9" key="1">
    <citation type="journal article" date="2019" name="Int. J. Syst. Evol. Microbiol.">
        <title>The Global Catalogue of Microorganisms (GCM) 10K type strain sequencing project: providing services to taxonomists for standard genome sequencing and annotation.</title>
        <authorList>
            <consortium name="The Broad Institute Genomics Platform"/>
            <consortium name="The Broad Institute Genome Sequencing Center for Infectious Disease"/>
            <person name="Wu L."/>
            <person name="Ma J."/>
        </authorList>
    </citation>
    <scope>NUCLEOTIDE SEQUENCE [LARGE SCALE GENOMIC DNA]</scope>
    <source>
        <strain evidence="9">JCM 17137</strain>
    </source>
</reference>
<feature type="compositionally biased region" description="Basic and acidic residues" evidence="6">
    <location>
        <begin position="1070"/>
        <end position="1081"/>
    </location>
</feature>
<dbReference type="PANTHER" id="PTHR33841">
    <property type="entry name" value="DNA METHYLTRANSFERASE YEEA-RELATED"/>
    <property type="match status" value="1"/>
</dbReference>
<accession>A0ABP7F6M5</accession>
<dbReference type="PANTHER" id="PTHR33841:SF1">
    <property type="entry name" value="DNA METHYLTRANSFERASE A"/>
    <property type="match status" value="1"/>
</dbReference>
<dbReference type="SUPFAM" id="SSF53335">
    <property type="entry name" value="S-adenosyl-L-methionine-dependent methyltransferases"/>
    <property type="match status" value="1"/>
</dbReference>
<evidence type="ECO:0000259" key="7">
    <source>
        <dbReference type="Pfam" id="PF22654"/>
    </source>
</evidence>
<feature type="region of interest" description="Disordered" evidence="6">
    <location>
        <begin position="1209"/>
        <end position="1229"/>
    </location>
</feature>
<feature type="coiled-coil region" evidence="5">
    <location>
        <begin position="5"/>
        <end position="32"/>
    </location>
</feature>
<comment type="catalytic activity">
    <reaction evidence="4">
        <text>a 2'-deoxyadenosine in DNA + S-adenosyl-L-methionine = an N(6)-methyl-2'-deoxyadenosine in DNA + S-adenosyl-L-homocysteine + H(+)</text>
        <dbReference type="Rhea" id="RHEA:15197"/>
        <dbReference type="Rhea" id="RHEA-COMP:12418"/>
        <dbReference type="Rhea" id="RHEA-COMP:12419"/>
        <dbReference type="ChEBI" id="CHEBI:15378"/>
        <dbReference type="ChEBI" id="CHEBI:57856"/>
        <dbReference type="ChEBI" id="CHEBI:59789"/>
        <dbReference type="ChEBI" id="CHEBI:90615"/>
        <dbReference type="ChEBI" id="CHEBI:90616"/>
        <dbReference type="EC" id="2.1.1.72"/>
    </reaction>
</comment>
<evidence type="ECO:0000256" key="5">
    <source>
        <dbReference type="SAM" id="Coils"/>
    </source>
</evidence>
<comment type="caution">
    <text evidence="8">The sequence shown here is derived from an EMBL/GenBank/DDBJ whole genome shotgun (WGS) entry which is preliminary data.</text>
</comment>
<feature type="domain" description="DUF7008" evidence="7">
    <location>
        <begin position="847"/>
        <end position="1225"/>
    </location>
</feature>
<dbReference type="EMBL" id="BAABDD010000004">
    <property type="protein sequence ID" value="GAA3732624.1"/>
    <property type="molecule type" value="Genomic_DNA"/>
</dbReference>
<evidence type="ECO:0000256" key="3">
    <source>
        <dbReference type="ARBA" id="ARBA00022679"/>
    </source>
</evidence>